<name>A0A1B0ACD6_GLOPL</name>
<dbReference type="Gene3D" id="3.40.395.10">
    <property type="entry name" value="Adenoviral Proteinase, Chain A"/>
    <property type="match status" value="1"/>
</dbReference>
<dbReference type="Proteomes" id="UP000092445">
    <property type="component" value="Unassembled WGS sequence"/>
</dbReference>
<dbReference type="STRING" id="7398.A0A1B0ACD6"/>
<reference evidence="5" key="2">
    <citation type="submission" date="2020-05" db="UniProtKB">
        <authorList>
            <consortium name="EnsemblMetazoa"/>
        </authorList>
    </citation>
    <scope>IDENTIFICATION</scope>
    <source>
        <strain evidence="5">IAEA</strain>
    </source>
</reference>
<keyword evidence="3" id="KW-0378">Hydrolase</keyword>
<evidence type="ECO:0000259" key="4">
    <source>
        <dbReference type="Pfam" id="PF02902"/>
    </source>
</evidence>
<dbReference type="VEuPathDB" id="VectorBase:GPAI041019"/>
<evidence type="ECO:0000256" key="1">
    <source>
        <dbReference type="ARBA" id="ARBA00005234"/>
    </source>
</evidence>
<feature type="domain" description="Ubiquitin-like protease family profile" evidence="4">
    <location>
        <begin position="149"/>
        <end position="308"/>
    </location>
</feature>
<evidence type="ECO:0000313" key="6">
    <source>
        <dbReference type="Proteomes" id="UP000092445"/>
    </source>
</evidence>
<dbReference type="EnsemblMetazoa" id="GPAI041019-RA">
    <property type="protein sequence ID" value="GPAI041019-PA"/>
    <property type="gene ID" value="GPAI041019"/>
</dbReference>
<keyword evidence="2" id="KW-0645">Protease</keyword>
<sequence length="450" mass="49881">MVRTSWIYNLKKDELTGACAEFGLEALNTVEEMRKALGVLAGSTNPNDVVDTLTLGMDFLNEAQATLVLGERAVQFGNMGQRPRESWSGKLGDTITKPAHDITSVRGPALSPVVETKHDVFIGQAPTKRRDNALPTCVDPPKEQRIKRIHQTSRNDIKDKSTRRIDLFNMSALLLPICTRKHWLLAIVSHPGVSQGKSICLYIVDSKKNVVPGAEIVDNVHKFLCREHQRRCKVEVDAHEIFLAVTVVETPQQDNLSDCRIHTLKNMYRYLCRGDEPWDAADLPTNWYTSQDAKIARIRLAQDISALAKANGYKGEIPKLKAQPGNLAAIGAGEGVRQQTTRAVACRAMTPLTTENESAQKVRVLDTRSHCVTEDVTSYDTVTPPTSGAAYKTPDTEGVCLGFLIPIDLGKPDEIIKGFRLSMKESCYHDDTTFPDVNLCRNKTASINSW</sequence>
<dbReference type="GO" id="GO:0006508">
    <property type="term" value="P:proteolysis"/>
    <property type="evidence" value="ECO:0007669"/>
    <property type="project" value="UniProtKB-KW"/>
</dbReference>
<dbReference type="InterPro" id="IPR003653">
    <property type="entry name" value="Peptidase_C48_C"/>
</dbReference>
<dbReference type="AlphaFoldDB" id="A0A1B0ACD6"/>
<accession>A0A1B0ACD6</accession>
<dbReference type="Pfam" id="PF02902">
    <property type="entry name" value="Peptidase_C48"/>
    <property type="match status" value="1"/>
</dbReference>
<evidence type="ECO:0000256" key="3">
    <source>
        <dbReference type="ARBA" id="ARBA00022801"/>
    </source>
</evidence>
<protein>
    <recommendedName>
        <fullName evidence="4">Ubiquitin-like protease family profile domain-containing protein</fullName>
    </recommendedName>
</protein>
<keyword evidence="6" id="KW-1185">Reference proteome</keyword>
<proteinExistence type="inferred from homology"/>
<reference evidence="6" key="1">
    <citation type="submission" date="2014-03" db="EMBL/GenBank/DDBJ databases">
        <authorList>
            <person name="Aksoy S."/>
            <person name="Warren W."/>
            <person name="Wilson R.K."/>
        </authorList>
    </citation>
    <scope>NUCLEOTIDE SEQUENCE [LARGE SCALE GENOMIC DNA]</scope>
    <source>
        <strain evidence="6">IAEA</strain>
    </source>
</reference>
<organism evidence="5 6">
    <name type="scientific">Glossina pallidipes</name>
    <name type="common">Tsetse fly</name>
    <dbReference type="NCBI Taxonomy" id="7398"/>
    <lineage>
        <taxon>Eukaryota</taxon>
        <taxon>Metazoa</taxon>
        <taxon>Ecdysozoa</taxon>
        <taxon>Arthropoda</taxon>
        <taxon>Hexapoda</taxon>
        <taxon>Insecta</taxon>
        <taxon>Pterygota</taxon>
        <taxon>Neoptera</taxon>
        <taxon>Endopterygota</taxon>
        <taxon>Diptera</taxon>
        <taxon>Brachycera</taxon>
        <taxon>Muscomorpha</taxon>
        <taxon>Hippoboscoidea</taxon>
        <taxon>Glossinidae</taxon>
        <taxon>Glossina</taxon>
    </lineage>
</organism>
<comment type="similarity">
    <text evidence="1">Belongs to the peptidase C48 family.</text>
</comment>
<dbReference type="InterPro" id="IPR038765">
    <property type="entry name" value="Papain-like_cys_pep_sf"/>
</dbReference>
<evidence type="ECO:0000256" key="2">
    <source>
        <dbReference type="ARBA" id="ARBA00022670"/>
    </source>
</evidence>
<dbReference type="SUPFAM" id="SSF54001">
    <property type="entry name" value="Cysteine proteinases"/>
    <property type="match status" value="1"/>
</dbReference>
<dbReference type="GO" id="GO:0008234">
    <property type="term" value="F:cysteine-type peptidase activity"/>
    <property type="evidence" value="ECO:0007669"/>
    <property type="project" value="InterPro"/>
</dbReference>
<evidence type="ECO:0000313" key="5">
    <source>
        <dbReference type="EnsemblMetazoa" id="GPAI041019-PA"/>
    </source>
</evidence>